<dbReference type="Proteomes" id="UP000005324">
    <property type="component" value="Unassembled WGS sequence"/>
</dbReference>
<gene>
    <name evidence="2" type="ORF">HMPREF0731_2134</name>
</gene>
<accession>D5RM23</accession>
<feature type="region of interest" description="Disordered" evidence="1">
    <location>
        <begin position="1"/>
        <end position="71"/>
    </location>
</feature>
<dbReference type="HOGENOM" id="CLU_2563997_0_0_5"/>
<evidence type="ECO:0000256" key="1">
    <source>
        <dbReference type="SAM" id="MobiDB-lite"/>
    </source>
</evidence>
<evidence type="ECO:0000313" key="2">
    <source>
        <dbReference type="EMBL" id="EFH11644.1"/>
    </source>
</evidence>
<feature type="compositionally biased region" description="Low complexity" evidence="1">
    <location>
        <begin position="29"/>
        <end position="40"/>
    </location>
</feature>
<proteinExistence type="predicted"/>
<name>D5RM23_9PROT</name>
<dbReference type="EMBL" id="ADVL01000344">
    <property type="protein sequence ID" value="EFH11644.1"/>
    <property type="molecule type" value="Genomic_DNA"/>
</dbReference>
<feature type="non-terminal residue" evidence="2">
    <location>
        <position position="1"/>
    </location>
</feature>
<protein>
    <submittedName>
        <fullName evidence="2">Uncharacterized protein</fullName>
    </submittedName>
</protein>
<dbReference type="AlphaFoldDB" id="D5RM23"/>
<reference evidence="2 3" key="1">
    <citation type="submission" date="2010-04" db="EMBL/GenBank/DDBJ databases">
        <authorList>
            <person name="Qin X."/>
            <person name="Bachman B."/>
            <person name="Battles P."/>
            <person name="Bell A."/>
            <person name="Bess C."/>
            <person name="Bickham C."/>
            <person name="Chaboub L."/>
            <person name="Chen D."/>
            <person name="Coyle M."/>
            <person name="Deiros D.R."/>
            <person name="Dinh H."/>
            <person name="Forbes L."/>
            <person name="Fowler G."/>
            <person name="Francisco L."/>
            <person name="Fu Q."/>
            <person name="Gubbala S."/>
            <person name="Hale W."/>
            <person name="Han Y."/>
            <person name="Hemphill L."/>
            <person name="Highlander S.K."/>
            <person name="Hirani K."/>
            <person name="Hogues M."/>
            <person name="Jackson L."/>
            <person name="Jakkamsetti A."/>
            <person name="Javaid M."/>
            <person name="Jiang H."/>
            <person name="Korchina V."/>
            <person name="Kovar C."/>
            <person name="Lara F."/>
            <person name="Lee S."/>
            <person name="Mata R."/>
            <person name="Mathew T."/>
            <person name="Moen C."/>
            <person name="Morales K."/>
            <person name="Munidasa M."/>
            <person name="Nazareth L."/>
            <person name="Ngo R."/>
            <person name="Nguyen L."/>
            <person name="Okwuonu G."/>
            <person name="Ongeri F."/>
            <person name="Patil S."/>
            <person name="Petrosino J."/>
            <person name="Pham C."/>
            <person name="Pham P."/>
            <person name="Pu L.-L."/>
            <person name="Puazo M."/>
            <person name="Raj R."/>
            <person name="Reid J."/>
            <person name="Rouhana J."/>
            <person name="Saada N."/>
            <person name="Shang Y."/>
            <person name="Simmons D."/>
            <person name="Thornton R."/>
            <person name="Warren J."/>
            <person name="Weissenberger G."/>
            <person name="Zhang J."/>
            <person name="Zhang L."/>
            <person name="Zhou C."/>
            <person name="Zhu D."/>
            <person name="Muzny D."/>
            <person name="Worley K."/>
            <person name="Gibbs R."/>
        </authorList>
    </citation>
    <scope>NUCLEOTIDE SEQUENCE [LARGE SCALE GENOMIC DNA]</scope>
    <source>
        <strain evidence="2 3">ATCC 49957</strain>
    </source>
</reference>
<sequence length="82" mass="7773">AEAAPEGAGSPGIGSSPKYHAPPAPPPISSSKATAASSSSLPRPPLEAVFAGAGLPPPAPSLTPATPSWNGAGVRAVLLTGP</sequence>
<organism evidence="2 3">
    <name type="scientific">Pseudoroseomonas cervicalis ATCC 49957</name>
    <dbReference type="NCBI Taxonomy" id="525371"/>
    <lineage>
        <taxon>Bacteria</taxon>
        <taxon>Pseudomonadati</taxon>
        <taxon>Pseudomonadota</taxon>
        <taxon>Alphaproteobacteria</taxon>
        <taxon>Acetobacterales</taxon>
        <taxon>Roseomonadaceae</taxon>
        <taxon>Roseomonas</taxon>
    </lineage>
</organism>
<feature type="compositionally biased region" description="Low complexity" evidence="1">
    <location>
        <begin position="1"/>
        <end position="19"/>
    </location>
</feature>
<comment type="caution">
    <text evidence="2">The sequence shown here is derived from an EMBL/GenBank/DDBJ whole genome shotgun (WGS) entry which is preliminary data.</text>
</comment>
<evidence type="ECO:0000313" key="3">
    <source>
        <dbReference type="Proteomes" id="UP000005324"/>
    </source>
</evidence>
<keyword evidence="3" id="KW-1185">Reference proteome</keyword>